<evidence type="ECO:0000256" key="1">
    <source>
        <dbReference type="SAM" id="SignalP"/>
    </source>
</evidence>
<proteinExistence type="predicted"/>
<accession>A0A368R8W7</accession>
<sequence length="266" mass="30083">MAPPHQLLWLILPSLVMASSFAHQTGCTRRLRLPEGIRRHPMLICTVIFSDAPTSPNCLAAAHVASTCNIEFYRPGMDAHWEPSVIEDIIYRRSLVEQSFYVLTNIEDLLVYSIISATNTPLEMTCVECMFEKRMDYNINKPGFSASHYLVESRGKLLMVLREYSIRSVKRFTRMSMIFEMVDALPHGQGKASLVSQFTEVQEGFIYYLYDTSFDISLVMSSGGKFSSSNMGVYAMAMNKRMSRGGARCFLCGFTSECSPPLWPLN</sequence>
<reference evidence="3" key="1">
    <citation type="journal article" date="2012" name="Nat. Biotechnol.">
        <title>Reference genome sequence of the model plant Setaria.</title>
        <authorList>
            <person name="Bennetzen J.L."/>
            <person name="Schmutz J."/>
            <person name="Wang H."/>
            <person name="Percifield R."/>
            <person name="Hawkins J."/>
            <person name="Pontaroli A.C."/>
            <person name="Estep M."/>
            <person name="Feng L."/>
            <person name="Vaughn J.N."/>
            <person name="Grimwood J."/>
            <person name="Jenkins J."/>
            <person name="Barry K."/>
            <person name="Lindquist E."/>
            <person name="Hellsten U."/>
            <person name="Deshpande S."/>
            <person name="Wang X."/>
            <person name="Wu X."/>
            <person name="Mitros T."/>
            <person name="Triplett J."/>
            <person name="Yang X."/>
            <person name="Ye C.Y."/>
            <person name="Mauro-Herrera M."/>
            <person name="Wang L."/>
            <person name="Li P."/>
            <person name="Sharma M."/>
            <person name="Sharma R."/>
            <person name="Ronald P.C."/>
            <person name="Panaud O."/>
            <person name="Kellogg E.A."/>
            <person name="Brutnell T.P."/>
            <person name="Doust A.N."/>
            <person name="Tuskan G.A."/>
            <person name="Rokhsar D."/>
            <person name="Devos K.M."/>
        </authorList>
    </citation>
    <scope>NUCLEOTIDE SEQUENCE [LARGE SCALE GENOMIC DNA]</scope>
    <source>
        <strain evidence="3">Yugu1</strain>
    </source>
</reference>
<name>A0A368R8W7_SETIT</name>
<evidence type="ECO:0000313" key="3">
    <source>
        <dbReference type="EMBL" id="RCV26524.1"/>
    </source>
</evidence>
<dbReference type="AlphaFoldDB" id="A0A368R8W7"/>
<feature type="chain" id="PRO_5017084038" description="KIB1-4 beta-propeller domain-containing protein" evidence="1">
    <location>
        <begin position="19"/>
        <end position="266"/>
    </location>
</feature>
<dbReference type="OrthoDB" id="586807at2759"/>
<evidence type="ECO:0000259" key="2">
    <source>
        <dbReference type="Pfam" id="PF03478"/>
    </source>
</evidence>
<feature type="signal peptide" evidence="1">
    <location>
        <begin position="1"/>
        <end position="18"/>
    </location>
</feature>
<feature type="domain" description="KIB1-4 beta-propeller" evidence="2">
    <location>
        <begin position="29"/>
        <end position="234"/>
    </location>
</feature>
<dbReference type="PANTHER" id="PTHR33110:SF144">
    <property type="entry name" value="OS01G0660700 PROTEIN"/>
    <property type="match status" value="1"/>
</dbReference>
<dbReference type="PANTHER" id="PTHR33110">
    <property type="entry name" value="F-BOX/KELCH-REPEAT PROTEIN-RELATED"/>
    <property type="match status" value="1"/>
</dbReference>
<dbReference type="InterPro" id="IPR005174">
    <property type="entry name" value="KIB1-4_b-propeller"/>
</dbReference>
<keyword evidence="1" id="KW-0732">Signal</keyword>
<protein>
    <recommendedName>
        <fullName evidence="2">KIB1-4 beta-propeller domain-containing protein</fullName>
    </recommendedName>
</protein>
<dbReference type="EMBL" id="CM003532">
    <property type="protein sequence ID" value="RCV26524.1"/>
    <property type="molecule type" value="Genomic_DNA"/>
</dbReference>
<gene>
    <name evidence="3" type="ORF">SETIT_5G252500v2</name>
</gene>
<organism evidence="3">
    <name type="scientific">Setaria italica</name>
    <name type="common">Foxtail millet</name>
    <name type="synonym">Panicum italicum</name>
    <dbReference type="NCBI Taxonomy" id="4555"/>
    <lineage>
        <taxon>Eukaryota</taxon>
        <taxon>Viridiplantae</taxon>
        <taxon>Streptophyta</taxon>
        <taxon>Embryophyta</taxon>
        <taxon>Tracheophyta</taxon>
        <taxon>Spermatophyta</taxon>
        <taxon>Magnoliopsida</taxon>
        <taxon>Liliopsida</taxon>
        <taxon>Poales</taxon>
        <taxon>Poaceae</taxon>
        <taxon>PACMAD clade</taxon>
        <taxon>Panicoideae</taxon>
        <taxon>Panicodae</taxon>
        <taxon>Paniceae</taxon>
        <taxon>Cenchrinae</taxon>
        <taxon>Setaria</taxon>
    </lineage>
</organism>
<dbReference type="Pfam" id="PF03478">
    <property type="entry name" value="Beta-prop_KIB1-4"/>
    <property type="match status" value="1"/>
</dbReference>
<reference evidence="3" key="2">
    <citation type="submission" date="2015-07" db="EMBL/GenBank/DDBJ databases">
        <authorList>
            <person name="Noorani M."/>
        </authorList>
    </citation>
    <scope>NUCLEOTIDE SEQUENCE</scope>
    <source>
        <strain evidence="3">Yugu1</strain>
    </source>
</reference>